<evidence type="ECO:0000256" key="2">
    <source>
        <dbReference type="SAM" id="SignalP"/>
    </source>
</evidence>
<feature type="region of interest" description="Disordered" evidence="1">
    <location>
        <begin position="55"/>
        <end position="74"/>
    </location>
</feature>
<proteinExistence type="predicted"/>
<organism evidence="3 4">
    <name type="scientific">Helicoverpa armigera</name>
    <name type="common">Cotton bollworm</name>
    <name type="synonym">Heliothis armigera</name>
    <dbReference type="NCBI Taxonomy" id="29058"/>
    <lineage>
        <taxon>Eukaryota</taxon>
        <taxon>Metazoa</taxon>
        <taxon>Ecdysozoa</taxon>
        <taxon>Arthropoda</taxon>
        <taxon>Hexapoda</taxon>
        <taxon>Insecta</taxon>
        <taxon>Pterygota</taxon>
        <taxon>Neoptera</taxon>
        <taxon>Endopterygota</taxon>
        <taxon>Lepidoptera</taxon>
        <taxon>Glossata</taxon>
        <taxon>Ditrysia</taxon>
        <taxon>Noctuoidea</taxon>
        <taxon>Noctuidae</taxon>
        <taxon>Heliothinae</taxon>
        <taxon>Helicoverpa</taxon>
    </lineage>
</organism>
<evidence type="ECO:0000313" key="3">
    <source>
        <dbReference type="EMBL" id="PZC70847.1"/>
    </source>
</evidence>
<dbReference type="AlphaFoldDB" id="A0A2W1BC04"/>
<accession>A0A2W1BC04</accession>
<dbReference type="EMBL" id="KZ150445">
    <property type="protein sequence ID" value="PZC70847.1"/>
    <property type="molecule type" value="Genomic_DNA"/>
</dbReference>
<dbReference type="Proteomes" id="UP000249218">
    <property type="component" value="Unassembled WGS sequence"/>
</dbReference>
<sequence>MAVFVICTIGAAILQIVVTINGKEDVEPEIEDLIRMGTVTVGVAPYDINRFLPQEKRVPPSAATPPDTDGMERTTPHVLSIPILRINSKETLLRLPTIIPGQGLSSTPKASSNI</sequence>
<evidence type="ECO:0000256" key="1">
    <source>
        <dbReference type="SAM" id="MobiDB-lite"/>
    </source>
</evidence>
<protein>
    <submittedName>
        <fullName evidence="3">Uncharacterized protein</fullName>
    </submittedName>
</protein>
<feature type="signal peptide" evidence="2">
    <location>
        <begin position="1"/>
        <end position="22"/>
    </location>
</feature>
<keyword evidence="2" id="KW-0732">Signal</keyword>
<keyword evidence="4" id="KW-1185">Reference proteome</keyword>
<evidence type="ECO:0000313" key="4">
    <source>
        <dbReference type="Proteomes" id="UP000249218"/>
    </source>
</evidence>
<gene>
    <name evidence="3" type="primary">HaOG214772</name>
    <name evidence="3" type="ORF">B5X24_HaOG214772</name>
</gene>
<name>A0A2W1BC04_HELAM</name>
<feature type="chain" id="PRO_5015942451" evidence="2">
    <location>
        <begin position="23"/>
        <end position="114"/>
    </location>
</feature>
<reference evidence="3 4" key="1">
    <citation type="journal article" date="2017" name="BMC Biol.">
        <title>Genomic innovations, transcriptional plasticity and gene loss underlying the evolution and divergence of two highly polyphagous and invasive Helicoverpa pest species.</title>
        <authorList>
            <person name="Pearce S.L."/>
            <person name="Clarke D.F."/>
            <person name="East P.D."/>
            <person name="Elfekih S."/>
            <person name="Gordon K.H."/>
            <person name="Jermiin L.S."/>
            <person name="McGaughran A."/>
            <person name="Oakeshott J.G."/>
            <person name="Papanikolaou A."/>
            <person name="Perera O.P."/>
            <person name="Rane R.V."/>
            <person name="Richards S."/>
            <person name="Tay W.T."/>
            <person name="Walsh T.K."/>
            <person name="Anderson A."/>
            <person name="Anderson C.J."/>
            <person name="Asgari S."/>
            <person name="Board P.G."/>
            <person name="Bretschneider A."/>
            <person name="Campbell P.M."/>
            <person name="Chertemps T."/>
            <person name="Christeller J.T."/>
            <person name="Coppin C.W."/>
            <person name="Downes S.J."/>
            <person name="Duan G."/>
            <person name="Farnsworth C.A."/>
            <person name="Good R.T."/>
            <person name="Han L.B."/>
            <person name="Han Y.C."/>
            <person name="Hatje K."/>
            <person name="Horne I."/>
            <person name="Huang Y.P."/>
            <person name="Hughes D.S."/>
            <person name="Jacquin-Joly E."/>
            <person name="James W."/>
            <person name="Jhangiani S."/>
            <person name="Kollmar M."/>
            <person name="Kuwar S.S."/>
            <person name="Li S."/>
            <person name="Liu N.Y."/>
            <person name="Maibeche M.T."/>
            <person name="Miller J.R."/>
            <person name="Montagne N."/>
            <person name="Perry T."/>
            <person name="Qu J."/>
            <person name="Song S.V."/>
            <person name="Sutton G.G."/>
            <person name="Vogel H."/>
            <person name="Walenz B.P."/>
            <person name="Xu W."/>
            <person name="Zhang H.J."/>
            <person name="Zou Z."/>
            <person name="Batterham P."/>
            <person name="Edwards O.R."/>
            <person name="Feyereisen R."/>
            <person name="Gibbs R.A."/>
            <person name="Heckel D.G."/>
            <person name="McGrath A."/>
            <person name="Robin C."/>
            <person name="Scherer S.E."/>
            <person name="Worley K.C."/>
            <person name="Wu Y.D."/>
        </authorList>
    </citation>
    <scope>NUCLEOTIDE SEQUENCE [LARGE SCALE GENOMIC DNA]</scope>
    <source>
        <strain evidence="3">Harm_GR_Male_#8</strain>
        <tissue evidence="3">Whole organism</tissue>
    </source>
</reference>